<organism evidence="2 3">
    <name type="scientific">Vespula maculifrons</name>
    <name type="common">Eastern yellow jacket</name>
    <name type="synonym">Wasp</name>
    <dbReference type="NCBI Taxonomy" id="7453"/>
    <lineage>
        <taxon>Eukaryota</taxon>
        <taxon>Metazoa</taxon>
        <taxon>Ecdysozoa</taxon>
        <taxon>Arthropoda</taxon>
        <taxon>Hexapoda</taxon>
        <taxon>Insecta</taxon>
        <taxon>Pterygota</taxon>
        <taxon>Neoptera</taxon>
        <taxon>Endopterygota</taxon>
        <taxon>Hymenoptera</taxon>
        <taxon>Apocrita</taxon>
        <taxon>Aculeata</taxon>
        <taxon>Vespoidea</taxon>
        <taxon>Vespidae</taxon>
        <taxon>Vespinae</taxon>
        <taxon>Vespula</taxon>
    </lineage>
</organism>
<protein>
    <submittedName>
        <fullName evidence="2">Uncharacterized protein</fullName>
    </submittedName>
</protein>
<reference evidence="2 3" key="1">
    <citation type="journal article" date="2024" name="Ann. Entomol. Soc. Am.">
        <title>Genomic analyses of the southern and eastern yellowjacket wasps (Hymenoptera: Vespidae) reveal evolutionary signatures of social life.</title>
        <authorList>
            <person name="Catto M.A."/>
            <person name="Caine P.B."/>
            <person name="Orr S.E."/>
            <person name="Hunt B.G."/>
            <person name="Goodisman M.A.D."/>
        </authorList>
    </citation>
    <scope>NUCLEOTIDE SEQUENCE [LARGE SCALE GENOMIC DNA]</scope>
    <source>
        <strain evidence="2">232</strain>
        <tissue evidence="2">Head and thorax</tissue>
    </source>
</reference>
<comment type="caution">
    <text evidence="2">The sequence shown here is derived from an EMBL/GenBank/DDBJ whole genome shotgun (WGS) entry which is preliminary data.</text>
</comment>
<keyword evidence="1" id="KW-0812">Transmembrane</keyword>
<keyword evidence="3" id="KW-1185">Reference proteome</keyword>
<evidence type="ECO:0000313" key="3">
    <source>
        <dbReference type="Proteomes" id="UP001607303"/>
    </source>
</evidence>
<dbReference type="AlphaFoldDB" id="A0ABD2BJ72"/>
<keyword evidence="1" id="KW-0472">Membrane</keyword>
<accession>A0ABD2BJ72</accession>
<proteinExistence type="predicted"/>
<feature type="transmembrane region" description="Helical" evidence="1">
    <location>
        <begin position="12"/>
        <end position="33"/>
    </location>
</feature>
<evidence type="ECO:0000256" key="1">
    <source>
        <dbReference type="SAM" id="Phobius"/>
    </source>
</evidence>
<keyword evidence="1" id="KW-1133">Transmembrane helix</keyword>
<sequence length="93" mass="10973">MRRDARLVKTNGFCVSLIMYLLIYKVSIELILINNSKLIGSKSTSEWRKIGHNFAMHTVEISDSRDCKKRKKERKRIQGYFCRNVFLANYEPT</sequence>
<name>A0ABD2BJ72_VESMC</name>
<gene>
    <name evidence="2" type="ORF">V1477_015063</name>
</gene>
<dbReference type="EMBL" id="JAYRBN010000075">
    <property type="protein sequence ID" value="KAL2732822.1"/>
    <property type="molecule type" value="Genomic_DNA"/>
</dbReference>
<dbReference type="Proteomes" id="UP001607303">
    <property type="component" value="Unassembled WGS sequence"/>
</dbReference>
<evidence type="ECO:0000313" key="2">
    <source>
        <dbReference type="EMBL" id="KAL2732822.1"/>
    </source>
</evidence>